<dbReference type="AlphaFoldDB" id="A0AAE1RSG8"/>
<dbReference type="FunFam" id="2.60.120.330:FF:000005">
    <property type="entry name" value="1-aminocyclopropane-1-carboxylate oxidase homolog 1"/>
    <property type="match status" value="1"/>
</dbReference>
<evidence type="ECO:0000256" key="1">
    <source>
        <dbReference type="ARBA" id="ARBA00008056"/>
    </source>
</evidence>
<dbReference type="SUPFAM" id="SSF51197">
    <property type="entry name" value="Clavaminate synthase-like"/>
    <property type="match status" value="1"/>
</dbReference>
<evidence type="ECO:0000313" key="8">
    <source>
        <dbReference type="EMBL" id="KAK4357043.1"/>
    </source>
</evidence>
<evidence type="ECO:0000256" key="5">
    <source>
        <dbReference type="ARBA" id="ARBA00023004"/>
    </source>
</evidence>
<keyword evidence="2 6" id="KW-0479">Metal-binding</keyword>
<accession>A0AAE1RSG8</accession>
<dbReference type="GO" id="GO:0016706">
    <property type="term" value="F:2-oxoglutarate-dependent dioxygenase activity"/>
    <property type="evidence" value="ECO:0007669"/>
    <property type="project" value="UniProtKB-ARBA"/>
</dbReference>
<evidence type="ECO:0000256" key="2">
    <source>
        <dbReference type="ARBA" id="ARBA00022723"/>
    </source>
</evidence>
<dbReference type="PROSITE" id="PS51471">
    <property type="entry name" value="FE2OG_OXY"/>
    <property type="match status" value="1"/>
</dbReference>
<evidence type="ECO:0000256" key="4">
    <source>
        <dbReference type="ARBA" id="ARBA00023002"/>
    </source>
</evidence>
<evidence type="ECO:0000313" key="9">
    <source>
        <dbReference type="Proteomes" id="UP001291623"/>
    </source>
</evidence>
<dbReference type="InterPro" id="IPR044861">
    <property type="entry name" value="IPNS-like_FE2OG_OXY"/>
</dbReference>
<dbReference type="PANTHER" id="PTHR10209">
    <property type="entry name" value="OXIDOREDUCTASE, 2OG-FE II OXYGENASE FAMILY PROTEIN"/>
    <property type="match status" value="1"/>
</dbReference>
<proteinExistence type="inferred from homology"/>
<evidence type="ECO:0000256" key="3">
    <source>
        <dbReference type="ARBA" id="ARBA00022896"/>
    </source>
</evidence>
<keyword evidence="3" id="KW-0847">Vitamin C</keyword>
<dbReference type="GO" id="GO:0002238">
    <property type="term" value="P:response to molecule of fungal origin"/>
    <property type="evidence" value="ECO:0007669"/>
    <property type="project" value="UniProtKB-ARBA"/>
</dbReference>
<gene>
    <name evidence="8" type="ORF">RND71_022653</name>
</gene>
<dbReference type="GO" id="GO:0031418">
    <property type="term" value="F:L-ascorbic acid binding"/>
    <property type="evidence" value="ECO:0007669"/>
    <property type="project" value="UniProtKB-KW"/>
</dbReference>
<dbReference type="Pfam" id="PF14226">
    <property type="entry name" value="DIOX_N"/>
    <property type="match status" value="1"/>
</dbReference>
<dbReference type="GO" id="GO:0046872">
    <property type="term" value="F:metal ion binding"/>
    <property type="evidence" value="ECO:0007669"/>
    <property type="project" value="UniProtKB-KW"/>
</dbReference>
<keyword evidence="9" id="KW-1185">Reference proteome</keyword>
<sequence length="379" mass="42601">MMMVSSTDDFQARIQTSYDRMSELIAFDDSKAGVKGLVDAGTTEVPRMFVQPTKIEESVSSCETKFIFPVIDLEGIDKDPIKHKEIVDKVRDASETWGFFQVINHGIPLSVLEEMLQGTRRFFEQDIDIKKQYYTRDNTKKVVHVSNFDLYSPSVPATNWRDSIFCLMAPNYPSPEELPAACREILMEFSNHVTKLGKSVFELLSEGLGLNPSHLNDMDCAEGLRVLGHYYPACPQPELTMGTGKHSDNDFITVLLQDHIGGLQVLHKNQWVDVPPTHGALVVNIGDLMQASTLLISNDKYLSVEHRVLSNKVGPRISVASFFYTGSLTTSKLYGPITELLSDHNPPKYRATTVKDYADYFRDKGLDGTSALLHYKIRP</sequence>
<protein>
    <recommendedName>
        <fullName evidence="7">Fe2OG dioxygenase domain-containing protein</fullName>
    </recommendedName>
</protein>
<comment type="similarity">
    <text evidence="1 6">Belongs to the iron/ascorbate-dependent oxidoreductase family.</text>
</comment>
<reference evidence="8" key="1">
    <citation type="submission" date="2023-12" db="EMBL/GenBank/DDBJ databases">
        <title>Genome assembly of Anisodus tanguticus.</title>
        <authorList>
            <person name="Wang Y.-J."/>
        </authorList>
    </citation>
    <scope>NUCLEOTIDE SEQUENCE</scope>
    <source>
        <strain evidence="8">KB-2021</strain>
        <tissue evidence="8">Leaf</tissue>
    </source>
</reference>
<evidence type="ECO:0000256" key="6">
    <source>
        <dbReference type="RuleBase" id="RU003682"/>
    </source>
</evidence>
<comment type="caution">
    <text evidence="8">The sequence shown here is derived from an EMBL/GenBank/DDBJ whole genome shotgun (WGS) entry which is preliminary data.</text>
</comment>
<dbReference type="InterPro" id="IPR026992">
    <property type="entry name" value="DIOX_N"/>
</dbReference>
<dbReference type="Proteomes" id="UP001291623">
    <property type="component" value="Unassembled WGS sequence"/>
</dbReference>
<dbReference type="EMBL" id="JAVYJV010000012">
    <property type="protein sequence ID" value="KAK4357043.1"/>
    <property type="molecule type" value="Genomic_DNA"/>
</dbReference>
<keyword evidence="5 6" id="KW-0408">Iron</keyword>
<dbReference type="GO" id="GO:0009805">
    <property type="term" value="P:coumarin biosynthetic process"/>
    <property type="evidence" value="ECO:0007669"/>
    <property type="project" value="UniProtKB-ARBA"/>
</dbReference>
<dbReference type="InterPro" id="IPR027443">
    <property type="entry name" value="IPNS-like_sf"/>
</dbReference>
<name>A0AAE1RSG8_9SOLA</name>
<dbReference type="InterPro" id="IPR005123">
    <property type="entry name" value="Oxoglu/Fe-dep_dioxygenase_dom"/>
</dbReference>
<evidence type="ECO:0000259" key="7">
    <source>
        <dbReference type="PROSITE" id="PS51471"/>
    </source>
</evidence>
<organism evidence="8 9">
    <name type="scientific">Anisodus tanguticus</name>
    <dbReference type="NCBI Taxonomy" id="243964"/>
    <lineage>
        <taxon>Eukaryota</taxon>
        <taxon>Viridiplantae</taxon>
        <taxon>Streptophyta</taxon>
        <taxon>Embryophyta</taxon>
        <taxon>Tracheophyta</taxon>
        <taxon>Spermatophyta</taxon>
        <taxon>Magnoliopsida</taxon>
        <taxon>eudicotyledons</taxon>
        <taxon>Gunneridae</taxon>
        <taxon>Pentapetalae</taxon>
        <taxon>asterids</taxon>
        <taxon>lamiids</taxon>
        <taxon>Solanales</taxon>
        <taxon>Solanaceae</taxon>
        <taxon>Solanoideae</taxon>
        <taxon>Hyoscyameae</taxon>
        <taxon>Anisodus</taxon>
    </lineage>
</organism>
<dbReference type="Pfam" id="PF03171">
    <property type="entry name" value="2OG-FeII_Oxy"/>
    <property type="match status" value="1"/>
</dbReference>
<feature type="domain" description="Fe2OG dioxygenase" evidence="7">
    <location>
        <begin position="220"/>
        <end position="326"/>
    </location>
</feature>
<dbReference type="Gene3D" id="2.60.120.330">
    <property type="entry name" value="B-lactam Antibiotic, Isopenicillin N Synthase, Chain"/>
    <property type="match status" value="1"/>
</dbReference>
<keyword evidence="4 6" id="KW-0560">Oxidoreductase</keyword>
<dbReference type="PANTHER" id="PTHR10209:SF882">
    <property type="entry name" value="DESACETOXYVINDOLINE 4-HYDROXYLASE"/>
    <property type="match status" value="1"/>
</dbReference>